<evidence type="ECO:0000313" key="2">
    <source>
        <dbReference type="EMBL" id="KAJ1136974.1"/>
    </source>
</evidence>
<name>A0AAV7QBL3_PLEWA</name>
<dbReference type="Proteomes" id="UP001066276">
    <property type="component" value="Chromosome 6"/>
</dbReference>
<feature type="compositionally biased region" description="Basic residues" evidence="1">
    <location>
        <begin position="174"/>
        <end position="187"/>
    </location>
</feature>
<evidence type="ECO:0000256" key="1">
    <source>
        <dbReference type="SAM" id="MobiDB-lite"/>
    </source>
</evidence>
<evidence type="ECO:0000313" key="3">
    <source>
        <dbReference type="Proteomes" id="UP001066276"/>
    </source>
</evidence>
<sequence>MHSVSSAKASRVVQKLHHTTISTTISTSKSSTISISTASKGHTAVQRQKASKNLNKANAAPDVTGGSPRPESAGDQGPRAHWQSPGPSIPKRDNQCSGPSLRPNRAAPQYGMTGGPAPRYERRSRGPLQLPPSQHRVAALCGSPQEGRLSWPDRTAAKTTRPHTPNPRGGAARNNRRRSPPRRHPPHIPHAQGA</sequence>
<gene>
    <name evidence="2" type="ORF">NDU88_003387</name>
</gene>
<protein>
    <submittedName>
        <fullName evidence="2">Uncharacterized protein</fullName>
    </submittedName>
</protein>
<comment type="caution">
    <text evidence="2">The sequence shown here is derived from an EMBL/GenBank/DDBJ whole genome shotgun (WGS) entry which is preliminary data.</text>
</comment>
<dbReference type="AlphaFoldDB" id="A0AAV7QBL3"/>
<feature type="region of interest" description="Disordered" evidence="1">
    <location>
        <begin position="1"/>
        <end position="194"/>
    </location>
</feature>
<feature type="compositionally biased region" description="Low complexity" evidence="1">
    <location>
        <begin position="51"/>
        <end position="60"/>
    </location>
</feature>
<keyword evidence="3" id="KW-1185">Reference proteome</keyword>
<accession>A0AAV7QBL3</accession>
<reference evidence="2" key="1">
    <citation type="journal article" date="2022" name="bioRxiv">
        <title>Sequencing and chromosome-scale assembly of the giantPleurodeles waltlgenome.</title>
        <authorList>
            <person name="Brown T."/>
            <person name="Elewa A."/>
            <person name="Iarovenko S."/>
            <person name="Subramanian E."/>
            <person name="Araus A.J."/>
            <person name="Petzold A."/>
            <person name="Susuki M."/>
            <person name="Suzuki K.-i.T."/>
            <person name="Hayashi T."/>
            <person name="Toyoda A."/>
            <person name="Oliveira C."/>
            <person name="Osipova E."/>
            <person name="Leigh N.D."/>
            <person name="Simon A."/>
            <person name="Yun M.H."/>
        </authorList>
    </citation>
    <scope>NUCLEOTIDE SEQUENCE</scope>
    <source>
        <strain evidence="2">20211129_DDA</strain>
        <tissue evidence="2">Liver</tissue>
    </source>
</reference>
<proteinExistence type="predicted"/>
<feature type="compositionally biased region" description="Low complexity" evidence="1">
    <location>
        <begin position="19"/>
        <end position="37"/>
    </location>
</feature>
<organism evidence="2 3">
    <name type="scientific">Pleurodeles waltl</name>
    <name type="common">Iberian ribbed newt</name>
    <dbReference type="NCBI Taxonomy" id="8319"/>
    <lineage>
        <taxon>Eukaryota</taxon>
        <taxon>Metazoa</taxon>
        <taxon>Chordata</taxon>
        <taxon>Craniata</taxon>
        <taxon>Vertebrata</taxon>
        <taxon>Euteleostomi</taxon>
        <taxon>Amphibia</taxon>
        <taxon>Batrachia</taxon>
        <taxon>Caudata</taxon>
        <taxon>Salamandroidea</taxon>
        <taxon>Salamandridae</taxon>
        <taxon>Pleurodelinae</taxon>
        <taxon>Pleurodeles</taxon>
    </lineage>
</organism>
<dbReference type="EMBL" id="JANPWB010000010">
    <property type="protein sequence ID" value="KAJ1136974.1"/>
    <property type="molecule type" value="Genomic_DNA"/>
</dbReference>